<feature type="transmembrane region" description="Helical" evidence="1">
    <location>
        <begin position="151"/>
        <end position="170"/>
    </location>
</feature>
<dbReference type="EMBL" id="OU466860">
    <property type="protein sequence ID" value="CAH2060652.1"/>
    <property type="molecule type" value="Genomic_DNA"/>
</dbReference>
<evidence type="ECO:0008006" key="4">
    <source>
        <dbReference type="Google" id="ProtNLM"/>
    </source>
</evidence>
<feature type="transmembrane region" description="Helical" evidence="1">
    <location>
        <begin position="91"/>
        <end position="112"/>
    </location>
</feature>
<proteinExistence type="predicted"/>
<feature type="transmembrane region" description="Helical" evidence="1">
    <location>
        <begin position="118"/>
        <end position="139"/>
    </location>
</feature>
<protein>
    <recommendedName>
        <fullName evidence="4">Transmembrane protein</fullName>
    </recommendedName>
</protein>
<keyword evidence="1" id="KW-0472">Membrane</keyword>
<organism evidence="2 3">
    <name type="scientific">Thlaspi arvense</name>
    <name type="common">Field penny-cress</name>
    <dbReference type="NCBI Taxonomy" id="13288"/>
    <lineage>
        <taxon>Eukaryota</taxon>
        <taxon>Viridiplantae</taxon>
        <taxon>Streptophyta</taxon>
        <taxon>Embryophyta</taxon>
        <taxon>Tracheophyta</taxon>
        <taxon>Spermatophyta</taxon>
        <taxon>Magnoliopsida</taxon>
        <taxon>eudicotyledons</taxon>
        <taxon>Gunneridae</taxon>
        <taxon>Pentapetalae</taxon>
        <taxon>rosids</taxon>
        <taxon>malvids</taxon>
        <taxon>Brassicales</taxon>
        <taxon>Brassicaceae</taxon>
        <taxon>Thlaspideae</taxon>
        <taxon>Thlaspi</taxon>
    </lineage>
</organism>
<feature type="transmembrane region" description="Helical" evidence="1">
    <location>
        <begin position="59"/>
        <end position="79"/>
    </location>
</feature>
<evidence type="ECO:0000256" key="1">
    <source>
        <dbReference type="SAM" id="Phobius"/>
    </source>
</evidence>
<sequence>MGLVVGGSGVLLSPCSSSGSSSSPAYTLARGRLAEILESLLSESICPFPLSGLLSSSPLLVVLCGASLCLPFPAVAFKLFVLDLSSLGPSFIVPCICLFSLGPAAGAAVSSLGLGVASFRVCGALVAVPLFCLGSQLLSLGGPVPATSSQAFHHSSALGFVFPVVAGVNLDRLLSLPLVGLASAFVFLLPPIQALVLEHEEDEASMPKLQAHV</sequence>
<keyword evidence="3" id="KW-1185">Reference proteome</keyword>
<dbReference type="Proteomes" id="UP000836841">
    <property type="component" value="Chromosome 4"/>
</dbReference>
<keyword evidence="1" id="KW-0812">Transmembrane</keyword>
<feature type="transmembrane region" description="Helical" evidence="1">
    <location>
        <begin position="176"/>
        <end position="197"/>
    </location>
</feature>
<gene>
    <name evidence="2" type="ORF">TAV2_LOCUS14496</name>
</gene>
<keyword evidence="1" id="KW-1133">Transmembrane helix</keyword>
<accession>A0AAU9SAW8</accession>
<reference evidence="2 3" key="1">
    <citation type="submission" date="2022-03" db="EMBL/GenBank/DDBJ databases">
        <authorList>
            <person name="Nunn A."/>
            <person name="Chopra R."/>
            <person name="Nunn A."/>
            <person name="Contreras Garrido A."/>
        </authorList>
    </citation>
    <scope>NUCLEOTIDE SEQUENCE [LARGE SCALE GENOMIC DNA]</scope>
</reference>
<evidence type="ECO:0000313" key="2">
    <source>
        <dbReference type="EMBL" id="CAH2060652.1"/>
    </source>
</evidence>
<name>A0AAU9SAW8_THLAR</name>
<evidence type="ECO:0000313" key="3">
    <source>
        <dbReference type="Proteomes" id="UP000836841"/>
    </source>
</evidence>
<dbReference type="AlphaFoldDB" id="A0AAU9SAW8"/>